<dbReference type="GO" id="GO:0050531">
    <property type="term" value="F:mannosyl-3-phosphoglycerate phosphatase activity"/>
    <property type="evidence" value="ECO:0007669"/>
    <property type="project" value="InterPro"/>
</dbReference>
<dbReference type="SFLD" id="SFLDS00003">
    <property type="entry name" value="Haloacid_Dehalogenase"/>
    <property type="match status" value="1"/>
</dbReference>
<evidence type="ECO:0000256" key="2">
    <source>
        <dbReference type="ARBA" id="ARBA00022801"/>
    </source>
</evidence>
<dbReference type="InterPro" id="IPR006380">
    <property type="entry name" value="SPP-like_dom"/>
</dbReference>
<keyword evidence="3" id="KW-0460">Magnesium</keyword>
<dbReference type="SFLD" id="SFLDG01140">
    <property type="entry name" value="C2.B:_Phosphomannomutase_and_P"/>
    <property type="match status" value="1"/>
</dbReference>
<dbReference type="InterPro" id="IPR006379">
    <property type="entry name" value="HAD-SF_hydro_IIB"/>
</dbReference>
<dbReference type="InterPro" id="IPR006381">
    <property type="entry name" value="HAD-SF-IIB-MPGP"/>
</dbReference>
<keyword evidence="1" id="KW-0479">Metal-binding</keyword>
<feature type="region of interest" description="Disordered" evidence="4">
    <location>
        <begin position="286"/>
        <end position="307"/>
    </location>
</feature>
<dbReference type="Gene3D" id="3.40.50.1000">
    <property type="entry name" value="HAD superfamily/HAD-like"/>
    <property type="match status" value="1"/>
</dbReference>
<dbReference type="Pfam" id="PF08282">
    <property type="entry name" value="Hydrolase_3"/>
    <property type="match status" value="1"/>
</dbReference>
<dbReference type="PANTHER" id="PTHR10000">
    <property type="entry name" value="PHOSPHOSERINE PHOSPHATASE"/>
    <property type="match status" value="1"/>
</dbReference>
<reference evidence="7 8" key="1">
    <citation type="submission" date="2016-11" db="EMBL/GenBank/DDBJ databases">
        <authorList>
            <person name="Jaros S."/>
            <person name="Januszkiewicz K."/>
            <person name="Wedrychowicz H."/>
        </authorList>
    </citation>
    <scope>NUCLEOTIDE SEQUENCE [LARGE SCALE GENOMIC DNA]</scope>
    <source>
        <strain evidence="7 8">DSM 4740</strain>
    </source>
</reference>
<evidence type="ECO:0000256" key="1">
    <source>
        <dbReference type="ARBA" id="ARBA00022723"/>
    </source>
</evidence>
<dbReference type="EMBL" id="BJXU01000039">
    <property type="protein sequence ID" value="GEN23331.1"/>
    <property type="molecule type" value="Genomic_DNA"/>
</dbReference>
<dbReference type="Pfam" id="PF05116">
    <property type="entry name" value="S6PP"/>
    <property type="match status" value="1"/>
</dbReference>
<dbReference type="Proteomes" id="UP000184123">
    <property type="component" value="Unassembled WGS sequence"/>
</dbReference>
<feature type="domain" description="Sucrose phosphatase-like" evidence="5">
    <location>
        <begin position="199"/>
        <end position="278"/>
    </location>
</feature>
<proteinExistence type="predicted"/>
<accession>A0A1M7EZZ8</accession>
<dbReference type="SUPFAM" id="SSF56784">
    <property type="entry name" value="HAD-like"/>
    <property type="match status" value="1"/>
</dbReference>
<dbReference type="NCBIfam" id="TIGR01486">
    <property type="entry name" value="HAD-SF-IIB-MPGP"/>
    <property type="match status" value="1"/>
</dbReference>
<protein>
    <submittedName>
        <fullName evidence="7">Mannosyl-3-phosphoglycerate phosphatase</fullName>
    </submittedName>
</protein>
<dbReference type="PANTHER" id="PTHR10000:SF8">
    <property type="entry name" value="HAD SUPERFAMILY HYDROLASE-LIKE, TYPE 3"/>
    <property type="match status" value="1"/>
</dbReference>
<dbReference type="Gene3D" id="3.30.980.20">
    <property type="entry name" value="Putative mannosyl-3-phosphoglycerate phosphatase, domain 2"/>
    <property type="match status" value="1"/>
</dbReference>
<dbReference type="GO" id="GO:0005829">
    <property type="term" value="C:cytosol"/>
    <property type="evidence" value="ECO:0007669"/>
    <property type="project" value="TreeGrafter"/>
</dbReference>
<dbReference type="SFLD" id="SFLDG01142">
    <property type="entry name" value="C2.B.2:_Mannosyl-3-phosphoglyc"/>
    <property type="match status" value="1"/>
</dbReference>
<evidence type="ECO:0000256" key="4">
    <source>
        <dbReference type="SAM" id="MobiDB-lite"/>
    </source>
</evidence>
<reference evidence="6 9" key="2">
    <citation type="submission" date="2019-07" db="EMBL/GenBank/DDBJ databases">
        <title>Whole genome shotgun sequence of Halomonas cupida NBRC 102219.</title>
        <authorList>
            <person name="Hosoyama A."/>
            <person name="Uohara A."/>
            <person name="Ohji S."/>
            <person name="Ichikawa N."/>
        </authorList>
    </citation>
    <scope>NUCLEOTIDE SEQUENCE [LARGE SCALE GENOMIC DNA]</scope>
    <source>
        <strain evidence="6 9">NBRC 102219</strain>
    </source>
</reference>
<evidence type="ECO:0000313" key="8">
    <source>
        <dbReference type="Proteomes" id="UP000184123"/>
    </source>
</evidence>
<name>A0A1M7EZZ8_9GAMM</name>
<evidence type="ECO:0000259" key="5">
    <source>
        <dbReference type="Pfam" id="PF05116"/>
    </source>
</evidence>
<gene>
    <name evidence="6" type="primary">yedP</name>
    <name evidence="6" type="ORF">HCU01_12800</name>
    <name evidence="7" type="ORF">SAMN05660971_01862</name>
</gene>
<dbReference type="InterPro" id="IPR036412">
    <property type="entry name" value="HAD-like_sf"/>
</dbReference>
<evidence type="ECO:0000313" key="9">
    <source>
        <dbReference type="Proteomes" id="UP000321726"/>
    </source>
</evidence>
<dbReference type="RefSeq" id="WP_073434910.1">
    <property type="nucleotide sequence ID" value="NZ_BJXU01000039.1"/>
</dbReference>
<dbReference type="InterPro" id="IPR023214">
    <property type="entry name" value="HAD_sf"/>
</dbReference>
<evidence type="ECO:0000256" key="3">
    <source>
        <dbReference type="ARBA" id="ARBA00022842"/>
    </source>
</evidence>
<keyword evidence="9" id="KW-1185">Reference proteome</keyword>
<dbReference type="AlphaFoldDB" id="A0A1M7EZZ8"/>
<keyword evidence="2" id="KW-0378">Hydrolase</keyword>
<dbReference type="NCBIfam" id="TIGR01484">
    <property type="entry name" value="HAD-SF-IIB"/>
    <property type="match status" value="1"/>
</dbReference>
<dbReference type="GO" id="GO:0051479">
    <property type="term" value="P:mannosylglycerate biosynthetic process"/>
    <property type="evidence" value="ECO:0007669"/>
    <property type="project" value="InterPro"/>
</dbReference>
<dbReference type="EMBL" id="FRCA01000004">
    <property type="protein sequence ID" value="SHL97068.1"/>
    <property type="molecule type" value="Genomic_DNA"/>
</dbReference>
<dbReference type="STRING" id="44933.SAMN05660971_01862"/>
<evidence type="ECO:0000313" key="6">
    <source>
        <dbReference type="EMBL" id="GEN23331.1"/>
    </source>
</evidence>
<dbReference type="Proteomes" id="UP000321726">
    <property type="component" value="Unassembled WGS sequence"/>
</dbReference>
<organism evidence="7 8">
    <name type="scientific">Halomonas cupida</name>
    <dbReference type="NCBI Taxonomy" id="44933"/>
    <lineage>
        <taxon>Bacteria</taxon>
        <taxon>Pseudomonadati</taxon>
        <taxon>Pseudomonadota</taxon>
        <taxon>Gammaproteobacteria</taxon>
        <taxon>Oceanospirillales</taxon>
        <taxon>Halomonadaceae</taxon>
        <taxon>Halomonas</taxon>
    </lineage>
</organism>
<dbReference type="OrthoDB" id="193379at2"/>
<sequence>MSGAIPQLRPATRPRLVFTDLDGSLLDHDSYDWAPARPWLVALKASGVIVIPVTSKTRSELLSLRQMLELSASPFIAENGAVVALPPDWCHVRRDTSPGTDGLVVRNLGIDIGLIRRRIAIWRQRLGVHCRTMSEMSLEEVAELTGLGDQEARLARLREGSEPLVWRDSDDAIDAFRQGLAGDGLRVVQGGRFWHVTGDTDKGRAVGWLCRRFEDLRGEAAETVALGDGPNDVSMLEAVEAAVVIRGRHGLKVTPATPRLYRTESSGPQGWVEGISYFWGQSESATQESASCGSAGESPGHSTEGEA</sequence>
<evidence type="ECO:0000313" key="7">
    <source>
        <dbReference type="EMBL" id="SHL97068.1"/>
    </source>
</evidence>
<dbReference type="GO" id="GO:0000287">
    <property type="term" value="F:magnesium ion binding"/>
    <property type="evidence" value="ECO:0007669"/>
    <property type="project" value="TreeGrafter"/>
</dbReference>